<accession>A0A7U2R2K7</accession>
<keyword evidence="2" id="KW-1185">Reference proteome</keyword>
<dbReference type="VEuPathDB" id="FungiDB:AFLA_008400"/>
<dbReference type="InterPro" id="IPR003462">
    <property type="entry name" value="ODC_Mu_crystall"/>
</dbReference>
<evidence type="ECO:0000313" key="1">
    <source>
        <dbReference type="EMBL" id="QRD93434.1"/>
    </source>
</evidence>
<gene>
    <name evidence="1" type="ORF">F9C07_2285677</name>
</gene>
<evidence type="ECO:0000313" key="2">
    <source>
        <dbReference type="Proteomes" id="UP000596276"/>
    </source>
</evidence>
<dbReference type="GO" id="GO:0005737">
    <property type="term" value="C:cytoplasm"/>
    <property type="evidence" value="ECO:0007669"/>
    <property type="project" value="TreeGrafter"/>
</dbReference>
<organism evidence="1 2">
    <name type="scientific">Aspergillus flavus (strain ATCC 200026 / FGSC A1120 / IAM 13836 / NRRL 3357 / JCM 12722 / SRRC 167)</name>
    <dbReference type="NCBI Taxonomy" id="332952"/>
    <lineage>
        <taxon>Eukaryota</taxon>
        <taxon>Fungi</taxon>
        <taxon>Dikarya</taxon>
        <taxon>Ascomycota</taxon>
        <taxon>Pezizomycotina</taxon>
        <taxon>Eurotiomycetes</taxon>
        <taxon>Eurotiomycetidae</taxon>
        <taxon>Eurotiales</taxon>
        <taxon>Aspergillaceae</taxon>
        <taxon>Aspergillus</taxon>
        <taxon>Aspergillus subgen. Circumdati</taxon>
    </lineage>
</organism>
<dbReference type="AlphaFoldDB" id="A0A7U2R2K7"/>
<dbReference type="PANTHER" id="PTHR13812">
    <property type="entry name" value="KETIMINE REDUCTASE MU-CRYSTALLIN"/>
    <property type="match status" value="1"/>
</dbReference>
<proteinExistence type="predicted"/>
<dbReference type="PANTHER" id="PTHR13812:SF19">
    <property type="entry name" value="KETIMINE REDUCTASE MU-CRYSTALLIN"/>
    <property type="match status" value="1"/>
</dbReference>
<dbReference type="SUPFAM" id="SSF53335">
    <property type="entry name" value="S-adenosyl-L-methionine-dependent methyltransferases"/>
    <property type="match status" value="1"/>
</dbReference>
<sequence length="388" mass="44107">MTVDNGVTRGYLLCVPDALKSPYPPHQGLGSDRLSHIDECNDPLLMEETRWRHYYLREWHAGFMAHSTDPHAKGRRSEEHYLRQPCQRPSQAFDCYSLCRELRSWKANWSFGFIDNDSPDFQQKLQVSLRNVGDIFCATPSKKPLFPASDVANKGSRRPLISAIGSWQSDMIELDLELLRFAVQPNAGYDPLTGKDDGVILVDDRDFALMNSGELLLKVARTQWTSLSWIYPFSLLATEDAISPRHQAMGIVIQARLVVMEGLLCYLPDNNVKRLLQRICQNFRRGELLFECINSITLQALNGTKPIQSISGTGAEFHSCVDDPKTLELLHPGLKLVESIRLAETPGVEMFPFGFRALMYLRSWIPGVRDAAEFPRFQFGEIRELCNE</sequence>
<dbReference type="VEuPathDB" id="FungiDB:F9C07_2285677"/>
<protein>
    <submittedName>
        <fullName evidence="1">Uncharacterized protein</fullName>
    </submittedName>
</protein>
<dbReference type="InterPro" id="IPR029063">
    <property type="entry name" value="SAM-dependent_MTases_sf"/>
</dbReference>
<dbReference type="Proteomes" id="UP000596276">
    <property type="component" value="Chromosome 6"/>
</dbReference>
<reference evidence="2" key="1">
    <citation type="journal article" date="2021" name="G3 (Bethesda)">
        <title>Chromosome assembled and annotated genome sequence of Aspergillus flavus NRRL 3357.</title>
        <authorList>
            <person name="Skerker J.M."/>
            <person name="Pianalto K.M."/>
            <person name="Mondo S.J."/>
            <person name="Yang K."/>
            <person name="Arkin A.P."/>
            <person name="Keller N.P."/>
            <person name="Grigoriev I.V."/>
            <person name="Louise Glass N.L."/>
        </authorList>
    </citation>
    <scope>NUCLEOTIDE SEQUENCE [LARGE SCALE GENOMIC DNA]</scope>
    <source>
        <strain evidence="2">ATCC 200026 / FGSC A1120 / IAM 13836 / NRRL 3357 / JCM 12722 / SRRC 167</strain>
    </source>
</reference>
<dbReference type="Gene3D" id="3.40.50.720">
    <property type="entry name" value="NAD(P)-binding Rossmann-like Domain"/>
    <property type="match status" value="1"/>
</dbReference>
<dbReference type="EMBL" id="CP044623">
    <property type="protein sequence ID" value="QRD93434.1"/>
    <property type="molecule type" value="Genomic_DNA"/>
</dbReference>
<name>A0A7U2R2K7_ASPFN</name>